<keyword evidence="1" id="KW-0472">Membrane</keyword>
<sequence>MSSIKIGCSAGTSIRHNTHIIMASFLLSALLAYAHYQYGFKFALLFVAINLLGLLIHLASKIECTFDAELNALFLEKSIFAWRMASEKTMPVSDFSYVYVKEGRYGYELTLFSTIRDELVLFSVELENAESEAQRVAGILNITNKGVLMSKGFSQ</sequence>
<evidence type="ECO:0000313" key="2">
    <source>
        <dbReference type="EMBL" id="QKJ66708.1"/>
    </source>
</evidence>
<feature type="transmembrane region" description="Helical" evidence="1">
    <location>
        <begin position="42"/>
        <end position="60"/>
    </location>
</feature>
<dbReference type="RefSeq" id="WP_173533212.1">
    <property type="nucleotide sequence ID" value="NZ_CP054143.1"/>
</dbReference>
<dbReference type="EMBL" id="CP054143">
    <property type="protein sequence ID" value="QKJ66708.1"/>
    <property type="molecule type" value="Genomic_DNA"/>
</dbReference>
<evidence type="ECO:0000256" key="1">
    <source>
        <dbReference type="SAM" id="Phobius"/>
    </source>
</evidence>
<organism evidence="2 3">
    <name type="scientific">Deefgea piscis</name>
    <dbReference type="NCBI Taxonomy" id="2739061"/>
    <lineage>
        <taxon>Bacteria</taxon>
        <taxon>Pseudomonadati</taxon>
        <taxon>Pseudomonadota</taxon>
        <taxon>Betaproteobacteria</taxon>
        <taxon>Neisseriales</taxon>
        <taxon>Chitinibacteraceae</taxon>
        <taxon>Deefgea</taxon>
    </lineage>
</organism>
<name>A0A6M8SRH5_9NEIS</name>
<reference evidence="2 3" key="1">
    <citation type="submission" date="2020-05" db="EMBL/GenBank/DDBJ databases">
        <title>Complete genome sequence of Deefgea sp. D17.</title>
        <authorList>
            <person name="Bae J.-W."/>
            <person name="Han J.E."/>
        </authorList>
    </citation>
    <scope>NUCLEOTIDE SEQUENCE [LARGE SCALE GENOMIC DNA]</scope>
    <source>
        <strain evidence="2 3">D17</strain>
    </source>
</reference>
<evidence type="ECO:0000313" key="3">
    <source>
        <dbReference type="Proteomes" id="UP000504844"/>
    </source>
</evidence>
<accession>A0A6M8SRH5</accession>
<dbReference type="KEGG" id="dee:HQN60_08340"/>
<dbReference type="Proteomes" id="UP000504844">
    <property type="component" value="Chromosome"/>
</dbReference>
<feature type="transmembrane region" description="Helical" evidence="1">
    <location>
        <begin position="20"/>
        <end position="36"/>
    </location>
</feature>
<dbReference type="AlphaFoldDB" id="A0A6M8SRH5"/>
<keyword evidence="1" id="KW-0812">Transmembrane</keyword>
<keyword evidence="1" id="KW-1133">Transmembrane helix</keyword>
<gene>
    <name evidence="2" type="ORF">HQN60_08340</name>
</gene>
<proteinExistence type="predicted"/>
<keyword evidence="3" id="KW-1185">Reference proteome</keyword>
<protein>
    <submittedName>
        <fullName evidence="2">Uncharacterized protein</fullName>
    </submittedName>
</protein>